<name>A0A3M0KAX1_HIRRU</name>
<reference evidence="2 3" key="1">
    <citation type="submission" date="2018-07" db="EMBL/GenBank/DDBJ databases">
        <title>A high quality draft genome assembly of the barn swallow (H. rustica rustica).</title>
        <authorList>
            <person name="Formenti G."/>
            <person name="Chiara M."/>
            <person name="Poveda L."/>
            <person name="Francoijs K.-J."/>
            <person name="Bonisoli-Alquati A."/>
            <person name="Canova L."/>
            <person name="Gianfranceschi L."/>
            <person name="Horner D.S."/>
            <person name="Saino N."/>
        </authorList>
    </citation>
    <scope>NUCLEOTIDE SEQUENCE [LARGE SCALE GENOMIC DNA]</scope>
    <source>
        <strain evidence="2">Chelidonia</strain>
        <tissue evidence="2">Blood</tissue>
    </source>
</reference>
<proteinExistence type="predicted"/>
<dbReference type="EMBL" id="QRBI01000112">
    <property type="protein sequence ID" value="RMC10225.1"/>
    <property type="molecule type" value="Genomic_DNA"/>
</dbReference>
<accession>A0A3M0KAX1</accession>
<evidence type="ECO:0000313" key="2">
    <source>
        <dbReference type="EMBL" id="RMC10225.1"/>
    </source>
</evidence>
<protein>
    <submittedName>
        <fullName evidence="2">Uncharacterized protein</fullName>
    </submittedName>
</protein>
<keyword evidence="3" id="KW-1185">Reference proteome</keyword>
<evidence type="ECO:0000256" key="1">
    <source>
        <dbReference type="SAM" id="MobiDB-lite"/>
    </source>
</evidence>
<organism evidence="2 3">
    <name type="scientific">Hirundo rustica rustica</name>
    <dbReference type="NCBI Taxonomy" id="333673"/>
    <lineage>
        <taxon>Eukaryota</taxon>
        <taxon>Metazoa</taxon>
        <taxon>Chordata</taxon>
        <taxon>Craniata</taxon>
        <taxon>Vertebrata</taxon>
        <taxon>Euteleostomi</taxon>
        <taxon>Archelosauria</taxon>
        <taxon>Archosauria</taxon>
        <taxon>Dinosauria</taxon>
        <taxon>Saurischia</taxon>
        <taxon>Theropoda</taxon>
        <taxon>Coelurosauria</taxon>
        <taxon>Aves</taxon>
        <taxon>Neognathae</taxon>
        <taxon>Neoaves</taxon>
        <taxon>Telluraves</taxon>
        <taxon>Australaves</taxon>
        <taxon>Passeriformes</taxon>
        <taxon>Sylvioidea</taxon>
        <taxon>Hirundinidae</taxon>
        <taxon>Hirundo</taxon>
    </lineage>
</organism>
<dbReference type="AlphaFoldDB" id="A0A3M0KAX1"/>
<comment type="caution">
    <text evidence="2">The sequence shown here is derived from an EMBL/GenBank/DDBJ whole genome shotgun (WGS) entry which is preliminary data.</text>
</comment>
<evidence type="ECO:0000313" key="3">
    <source>
        <dbReference type="Proteomes" id="UP000269221"/>
    </source>
</evidence>
<feature type="region of interest" description="Disordered" evidence="1">
    <location>
        <begin position="44"/>
        <end position="81"/>
    </location>
</feature>
<gene>
    <name evidence="2" type="ORF">DUI87_13026</name>
</gene>
<dbReference type="OrthoDB" id="9397495at2759"/>
<sequence>MIQAPQQRFFYHSQCRQGESAVFLQPMEIHGDAEIYLQPMEETHAGAGGSLRGGCEPVEGPWKEKPMLEQPVLKGLHPMEE</sequence>
<dbReference type="Proteomes" id="UP000269221">
    <property type="component" value="Unassembled WGS sequence"/>
</dbReference>